<evidence type="ECO:0000256" key="1">
    <source>
        <dbReference type="SAM" id="MobiDB-lite"/>
    </source>
</evidence>
<organism evidence="2 3">
    <name type="scientific">Citricoccus muralis</name>
    <dbReference type="NCBI Taxonomy" id="169134"/>
    <lineage>
        <taxon>Bacteria</taxon>
        <taxon>Bacillati</taxon>
        <taxon>Actinomycetota</taxon>
        <taxon>Actinomycetes</taxon>
        <taxon>Micrococcales</taxon>
        <taxon>Micrococcaceae</taxon>
        <taxon>Citricoccus</taxon>
    </lineage>
</organism>
<dbReference type="RefSeq" id="WP_270107312.1">
    <property type="nucleotide sequence ID" value="NZ_CP121252.1"/>
</dbReference>
<gene>
    <name evidence="2" type="ORF">P8192_11610</name>
</gene>
<dbReference type="EMBL" id="CP121252">
    <property type="protein sequence ID" value="WFP16032.1"/>
    <property type="molecule type" value="Genomic_DNA"/>
</dbReference>
<dbReference type="Proteomes" id="UP001219037">
    <property type="component" value="Chromosome"/>
</dbReference>
<name>A0ABY8H5U3_9MICC</name>
<feature type="region of interest" description="Disordered" evidence="1">
    <location>
        <begin position="1"/>
        <end position="71"/>
    </location>
</feature>
<reference evidence="2 3" key="1">
    <citation type="submission" date="2023-04" db="EMBL/GenBank/DDBJ databases">
        <title>Funneling lignin-derived compounds into biodiesel using alkali-halophilic Citricoccus sp. P2.</title>
        <authorList>
            <person name="Luo C.-B."/>
        </authorList>
    </citation>
    <scope>NUCLEOTIDE SEQUENCE [LARGE SCALE GENOMIC DNA]</scope>
    <source>
        <strain evidence="2 3">P2</strain>
    </source>
</reference>
<dbReference type="Pfam" id="PF11273">
    <property type="entry name" value="DUF3073"/>
    <property type="match status" value="1"/>
</dbReference>
<feature type="compositionally biased region" description="Acidic residues" evidence="1">
    <location>
        <begin position="55"/>
        <end position="65"/>
    </location>
</feature>
<evidence type="ECO:0000313" key="3">
    <source>
        <dbReference type="Proteomes" id="UP001219037"/>
    </source>
</evidence>
<accession>A0ABY8H5U3</accession>
<proteinExistence type="predicted"/>
<protein>
    <submittedName>
        <fullName evidence="2">DUF3073 domain-containing protein</fullName>
    </submittedName>
</protein>
<feature type="compositionally biased region" description="Basic residues" evidence="1">
    <location>
        <begin position="1"/>
        <end position="12"/>
    </location>
</feature>
<evidence type="ECO:0000313" key="2">
    <source>
        <dbReference type="EMBL" id="WFP16032.1"/>
    </source>
</evidence>
<sequence length="71" mass="7964">MGRGRQKAKATKQARDMKYFSPATDLSALEAELSGKRSGSEEDNYSDLADKYADVYDDETDDDDASSYRTR</sequence>
<dbReference type="InterPro" id="IPR021426">
    <property type="entry name" value="DUF3073"/>
</dbReference>
<keyword evidence="3" id="KW-1185">Reference proteome</keyword>